<evidence type="ECO:0000313" key="2">
    <source>
        <dbReference type="EMBL" id="CBN76868.1"/>
    </source>
</evidence>
<dbReference type="OrthoDB" id="187549at2759"/>
<protein>
    <submittedName>
        <fullName evidence="2">Uncharacterized protein</fullName>
    </submittedName>
</protein>
<dbReference type="EMBL" id="FN648409">
    <property type="protein sequence ID" value="CBN76868.1"/>
    <property type="molecule type" value="Genomic_DNA"/>
</dbReference>
<proteinExistence type="predicted"/>
<evidence type="ECO:0000256" key="1">
    <source>
        <dbReference type="SAM" id="Phobius"/>
    </source>
</evidence>
<keyword evidence="1" id="KW-0472">Membrane</keyword>
<gene>
    <name evidence="2" type="ORF">Esi_0023_0118</name>
</gene>
<feature type="transmembrane region" description="Helical" evidence="1">
    <location>
        <begin position="218"/>
        <end position="244"/>
    </location>
</feature>
<dbReference type="AlphaFoldDB" id="D8LIY4"/>
<dbReference type="Proteomes" id="UP000002630">
    <property type="component" value="Linkage Group LG08"/>
</dbReference>
<dbReference type="EMBL" id="FN649733">
    <property type="protein sequence ID" value="CBN76868.1"/>
    <property type="molecule type" value="Genomic_DNA"/>
</dbReference>
<sequence>MNRVRAASPSRGSARMLAGQEFATCSEADFRAYIIGWTFVWSGIIPYTFIASKNVLGAVVGFKARSTVKEGEDATISNQSLLLYKDPIKLLDIVNIVGRFQTFDDVQDKKGGVMSDYLFRNTFKENLRRSKFKGWPAGPDGQPALKDAFGGDVKAVTRTMAKRELSDTAMDAVFDSFVGSPLSLVADRFKVDNQLDNWRKDNTFDIKGFEQGLLVGRLLFLFTIVSLVGLLLAGYGVFFVQPIIIRYGNPLAFLGF</sequence>
<reference evidence="2 3" key="1">
    <citation type="journal article" date="2010" name="Nature">
        <title>The Ectocarpus genome and the independent evolution of multicellularity in brown algae.</title>
        <authorList>
            <person name="Cock J.M."/>
            <person name="Sterck L."/>
            <person name="Rouze P."/>
            <person name="Scornet D."/>
            <person name="Allen A.E."/>
            <person name="Amoutzias G."/>
            <person name="Anthouard V."/>
            <person name="Artiguenave F."/>
            <person name="Aury J.M."/>
            <person name="Badger J.H."/>
            <person name="Beszteri B."/>
            <person name="Billiau K."/>
            <person name="Bonnet E."/>
            <person name="Bothwell J.H."/>
            <person name="Bowler C."/>
            <person name="Boyen C."/>
            <person name="Brownlee C."/>
            <person name="Carrano C.J."/>
            <person name="Charrier B."/>
            <person name="Cho G.Y."/>
            <person name="Coelho S.M."/>
            <person name="Collen J."/>
            <person name="Corre E."/>
            <person name="Da Silva C."/>
            <person name="Delage L."/>
            <person name="Delaroque N."/>
            <person name="Dittami S.M."/>
            <person name="Doulbeau S."/>
            <person name="Elias M."/>
            <person name="Farnham G."/>
            <person name="Gachon C.M."/>
            <person name="Gschloessl B."/>
            <person name="Heesch S."/>
            <person name="Jabbari K."/>
            <person name="Jubin C."/>
            <person name="Kawai H."/>
            <person name="Kimura K."/>
            <person name="Kloareg B."/>
            <person name="Kupper F.C."/>
            <person name="Lang D."/>
            <person name="Le Bail A."/>
            <person name="Leblanc C."/>
            <person name="Lerouge P."/>
            <person name="Lohr M."/>
            <person name="Lopez P.J."/>
            <person name="Martens C."/>
            <person name="Maumus F."/>
            <person name="Michel G."/>
            <person name="Miranda-Saavedra D."/>
            <person name="Morales J."/>
            <person name="Moreau H."/>
            <person name="Motomura T."/>
            <person name="Nagasato C."/>
            <person name="Napoli C.A."/>
            <person name="Nelson D.R."/>
            <person name="Nyvall-Collen P."/>
            <person name="Peters A.F."/>
            <person name="Pommier C."/>
            <person name="Potin P."/>
            <person name="Poulain J."/>
            <person name="Quesneville H."/>
            <person name="Read B."/>
            <person name="Rensing S.A."/>
            <person name="Ritter A."/>
            <person name="Rousvoal S."/>
            <person name="Samanta M."/>
            <person name="Samson G."/>
            <person name="Schroeder D.C."/>
            <person name="Segurens B."/>
            <person name="Strittmatter M."/>
            <person name="Tonon T."/>
            <person name="Tregear J.W."/>
            <person name="Valentin K."/>
            <person name="von Dassow P."/>
            <person name="Yamagishi T."/>
            <person name="Van de Peer Y."/>
            <person name="Wincker P."/>
        </authorList>
    </citation>
    <scope>NUCLEOTIDE SEQUENCE [LARGE SCALE GENOMIC DNA]</scope>
    <source>
        <strain evidence="3">Ec32 / CCAP1310/4</strain>
    </source>
</reference>
<keyword evidence="1" id="KW-0812">Transmembrane</keyword>
<keyword evidence="3" id="KW-1185">Reference proteome</keyword>
<accession>D8LIY4</accession>
<organism evidence="2 3">
    <name type="scientific">Ectocarpus siliculosus</name>
    <name type="common">Brown alga</name>
    <name type="synonym">Conferva siliculosa</name>
    <dbReference type="NCBI Taxonomy" id="2880"/>
    <lineage>
        <taxon>Eukaryota</taxon>
        <taxon>Sar</taxon>
        <taxon>Stramenopiles</taxon>
        <taxon>Ochrophyta</taxon>
        <taxon>PX clade</taxon>
        <taxon>Phaeophyceae</taxon>
        <taxon>Ectocarpales</taxon>
        <taxon>Ectocarpaceae</taxon>
        <taxon>Ectocarpus</taxon>
    </lineage>
</organism>
<keyword evidence="1" id="KW-1133">Transmembrane helix</keyword>
<evidence type="ECO:0000313" key="3">
    <source>
        <dbReference type="Proteomes" id="UP000002630"/>
    </source>
</evidence>
<dbReference type="InParanoid" id="D8LIY4"/>
<name>D8LIY4_ECTSI</name>